<dbReference type="PANTHER" id="PTHR15107">
    <property type="entry name" value="RETINOBLASTOMA BINDING PROTEIN 8"/>
    <property type="match status" value="1"/>
</dbReference>
<evidence type="ECO:0000313" key="7">
    <source>
        <dbReference type="EMBL" id="KAH7358022.1"/>
    </source>
</evidence>
<dbReference type="Proteomes" id="UP000813385">
    <property type="component" value="Unassembled WGS sequence"/>
</dbReference>
<dbReference type="Pfam" id="PF08573">
    <property type="entry name" value="SAE2"/>
    <property type="match status" value="1"/>
</dbReference>
<keyword evidence="4" id="KW-0175">Coiled coil</keyword>
<gene>
    <name evidence="7" type="ORF">B0T11DRAFT_283550</name>
</gene>
<feature type="compositionally biased region" description="Basic residues" evidence="5">
    <location>
        <begin position="654"/>
        <end position="664"/>
    </location>
</feature>
<evidence type="ECO:0000256" key="1">
    <source>
        <dbReference type="ARBA" id="ARBA00004123"/>
    </source>
</evidence>
<feature type="region of interest" description="Disordered" evidence="5">
    <location>
        <begin position="398"/>
        <end position="419"/>
    </location>
</feature>
<keyword evidence="3" id="KW-0539">Nucleus</keyword>
<feature type="compositionally biased region" description="Low complexity" evidence="5">
    <location>
        <begin position="406"/>
        <end position="419"/>
    </location>
</feature>
<feature type="compositionally biased region" description="Basic and acidic residues" evidence="5">
    <location>
        <begin position="300"/>
        <end position="315"/>
    </location>
</feature>
<keyword evidence="7" id="KW-0540">Nuclease</keyword>
<evidence type="ECO:0000256" key="5">
    <source>
        <dbReference type="SAM" id="MobiDB-lite"/>
    </source>
</evidence>
<feature type="domain" description="DNA endonuclease activator Ctp1 C-terminal" evidence="6">
    <location>
        <begin position="572"/>
        <end position="680"/>
    </location>
</feature>
<comment type="caution">
    <text evidence="7">The sequence shown here is derived from an EMBL/GenBank/DDBJ whole genome shotgun (WGS) entry which is preliminary data.</text>
</comment>
<keyword evidence="7" id="KW-0378">Hydrolase</keyword>
<feature type="coiled-coil region" evidence="4">
    <location>
        <begin position="39"/>
        <end position="76"/>
    </location>
</feature>
<name>A0A8K0TCD9_9PEZI</name>
<dbReference type="GO" id="GO:0003684">
    <property type="term" value="F:damaged DNA binding"/>
    <property type="evidence" value="ECO:0007669"/>
    <property type="project" value="TreeGrafter"/>
</dbReference>
<feature type="region of interest" description="Disordered" evidence="5">
    <location>
        <begin position="170"/>
        <end position="381"/>
    </location>
</feature>
<feature type="compositionally biased region" description="Low complexity" evidence="5">
    <location>
        <begin position="367"/>
        <end position="379"/>
    </location>
</feature>
<evidence type="ECO:0000256" key="2">
    <source>
        <dbReference type="ARBA" id="ARBA00022763"/>
    </source>
</evidence>
<keyword evidence="8" id="KW-1185">Reference proteome</keyword>
<evidence type="ECO:0000256" key="4">
    <source>
        <dbReference type="SAM" id="Coils"/>
    </source>
</evidence>
<proteinExistence type="predicted"/>
<evidence type="ECO:0000256" key="3">
    <source>
        <dbReference type="ARBA" id="ARBA00023242"/>
    </source>
</evidence>
<feature type="compositionally biased region" description="Basic and acidic residues" evidence="5">
    <location>
        <begin position="483"/>
        <end position="497"/>
    </location>
</feature>
<feature type="compositionally biased region" description="Basic and acidic residues" evidence="5">
    <location>
        <begin position="680"/>
        <end position="689"/>
    </location>
</feature>
<dbReference type="GO" id="GO:0005634">
    <property type="term" value="C:nucleus"/>
    <property type="evidence" value="ECO:0007669"/>
    <property type="project" value="UniProtKB-SubCell"/>
</dbReference>
<comment type="subcellular location">
    <subcellularLocation>
        <location evidence="1">Nucleus</location>
    </subcellularLocation>
</comment>
<keyword evidence="7" id="KW-0255">Endonuclease</keyword>
<accession>A0A8K0TCD9</accession>
<dbReference type="GO" id="GO:0004519">
    <property type="term" value="F:endonuclease activity"/>
    <property type="evidence" value="ECO:0007669"/>
    <property type="project" value="UniProtKB-KW"/>
</dbReference>
<reference evidence="7" key="1">
    <citation type="journal article" date="2021" name="Nat. Commun.">
        <title>Genetic determinants of endophytism in the Arabidopsis root mycobiome.</title>
        <authorList>
            <person name="Mesny F."/>
            <person name="Miyauchi S."/>
            <person name="Thiergart T."/>
            <person name="Pickel B."/>
            <person name="Atanasova L."/>
            <person name="Karlsson M."/>
            <person name="Huettel B."/>
            <person name="Barry K.W."/>
            <person name="Haridas S."/>
            <person name="Chen C."/>
            <person name="Bauer D."/>
            <person name="Andreopoulos W."/>
            <person name="Pangilinan J."/>
            <person name="LaButti K."/>
            <person name="Riley R."/>
            <person name="Lipzen A."/>
            <person name="Clum A."/>
            <person name="Drula E."/>
            <person name="Henrissat B."/>
            <person name="Kohler A."/>
            <person name="Grigoriev I.V."/>
            <person name="Martin F.M."/>
            <person name="Hacquard S."/>
        </authorList>
    </citation>
    <scope>NUCLEOTIDE SEQUENCE</scope>
    <source>
        <strain evidence="7">MPI-CAGE-AT-0016</strain>
    </source>
</reference>
<dbReference type="OrthoDB" id="5801062at2759"/>
<dbReference type="AlphaFoldDB" id="A0A8K0TCD9"/>
<dbReference type="InterPro" id="IPR013882">
    <property type="entry name" value="Ctp1_C"/>
</dbReference>
<feature type="region of interest" description="Disordered" evidence="5">
    <location>
        <begin position="435"/>
        <end position="546"/>
    </location>
</feature>
<feature type="region of interest" description="Disordered" evidence="5">
    <location>
        <begin position="78"/>
        <end position="102"/>
    </location>
</feature>
<organism evidence="7 8">
    <name type="scientific">Plectosphaerella cucumerina</name>
    <dbReference type="NCBI Taxonomy" id="40658"/>
    <lineage>
        <taxon>Eukaryota</taxon>
        <taxon>Fungi</taxon>
        <taxon>Dikarya</taxon>
        <taxon>Ascomycota</taxon>
        <taxon>Pezizomycotina</taxon>
        <taxon>Sordariomycetes</taxon>
        <taxon>Hypocreomycetidae</taxon>
        <taxon>Glomerellales</taxon>
        <taxon>Plectosphaerellaceae</taxon>
        <taxon>Plectosphaerella</taxon>
    </lineage>
</organism>
<evidence type="ECO:0000313" key="8">
    <source>
        <dbReference type="Proteomes" id="UP000813385"/>
    </source>
</evidence>
<dbReference type="PANTHER" id="PTHR15107:SF0">
    <property type="entry name" value="DNA ENDONUCLEASE ACTIVATOR CTP1 C-TERMINAL DOMAIN-CONTAINING PROTEIN"/>
    <property type="match status" value="1"/>
</dbReference>
<keyword evidence="2" id="KW-0227">DNA damage</keyword>
<sequence length="715" mass="79281">MASWFERGRPALQEALKSVCDSIDADLRAELRAAEYVRKKHESEELVSLRKRVENVERLEEENRQLQATVQQLQRKTLPTPAAAEAPPPDPNQPSKDGKEKYTLEQLKTTTEDTRETLAKKNYILVRKFQALDGNYKKVMPMYTANKKKVAERDATIVALKTECEGLKRRLAAENDEQDNDGLPPLGRPRASSHEPSSSLGNDPADGLSFSSDPGPDVAGDESGLAAPAPARKERQRAVVPPSEATTVGSDPPEPELPPLTRAASEQPVIIKDEPSSEEPVIVSERRVRKRKAADDADEDHTPKRPVKTEDKDSSPPRVTAVLDQDSLDLDEVPRFNTPRKLRLWADEPTSGPSTVRRLADTEGSRTRVTTPSTHTTRPANESTVLTPLDANIRTRKPQTVAGKPSNRSSGSGIASGIRSLAEDGGNLYQRAVRRKTGTHLQETPGETRLSRLLESPGRAEEPAILRSAPPLRLGESSLGLPPRRELPFDKNGRPRSTEQTPSRAAKATTTERGVLTGGFKPRSETAALSRQNRKEQQPAPVRGKLREKDISELLPEDFKINPKTNAGADFAYNEVVRGRAERACLSGCTDMSCCGAAFRGLARLEMNKRTAPEDAKLFEEYLGDGVSRVHGLSKAEKDELWLEARTWQLAKTQGKHRHRHARRASPPGFWDTGFPSTQEVEKEKEEAARRERAVVKERHREAMRSGGLWLFRDE</sequence>
<evidence type="ECO:0000259" key="6">
    <source>
        <dbReference type="Pfam" id="PF08573"/>
    </source>
</evidence>
<dbReference type="InterPro" id="IPR033316">
    <property type="entry name" value="RBBP8-like"/>
</dbReference>
<protein>
    <submittedName>
        <fullName evidence="7">DNA repair protein endonuclease SAE2/CtIP C-terminus-domain-containing protein</fullName>
    </submittedName>
</protein>
<feature type="compositionally biased region" description="Polar residues" evidence="5">
    <location>
        <begin position="498"/>
        <end position="512"/>
    </location>
</feature>
<feature type="region of interest" description="Disordered" evidence="5">
    <location>
        <begin position="653"/>
        <end position="689"/>
    </location>
</feature>
<dbReference type="EMBL" id="JAGPXD010000004">
    <property type="protein sequence ID" value="KAH7358022.1"/>
    <property type="molecule type" value="Genomic_DNA"/>
</dbReference>
<dbReference type="GO" id="GO:0010792">
    <property type="term" value="P:DNA double-strand break processing involved in repair via single-strand annealing"/>
    <property type="evidence" value="ECO:0007669"/>
    <property type="project" value="TreeGrafter"/>
</dbReference>